<dbReference type="InterPro" id="IPR001610">
    <property type="entry name" value="PAC"/>
</dbReference>
<evidence type="ECO:0000256" key="1">
    <source>
        <dbReference type="ARBA" id="ARBA00022679"/>
    </source>
</evidence>
<keyword evidence="8" id="KW-1185">Reference proteome</keyword>
<comment type="caution">
    <text evidence="7">The sequence shown here is derived from an EMBL/GenBank/DDBJ whole genome shotgun (WGS) entry which is preliminary data.</text>
</comment>
<dbReference type="InterPro" id="IPR011712">
    <property type="entry name" value="Sig_transdc_His_kin_sub3_dim/P"/>
</dbReference>
<dbReference type="InterPro" id="IPR013767">
    <property type="entry name" value="PAS_fold"/>
</dbReference>
<evidence type="ECO:0000259" key="4">
    <source>
        <dbReference type="PROSITE" id="PS50109"/>
    </source>
</evidence>
<dbReference type="NCBIfam" id="TIGR00229">
    <property type="entry name" value="sensory_box"/>
    <property type="match status" value="3"/>
</dbReference>
<keyword evidence="2" id="KW-0418">Kinase</keyword>
<dbReference type="Gene3D" id="1.20.5.1930">
    <property type="match status" value="1"/>
</dbReference>
<dbReference type="PROSITE" id="PS50113">
    <property type="entry name" value="PAC"/>
    <property type="match status" value="1"/>
</dbReference>
<reference evidence="8" key="1">
    <citation type="journal article" date="2019" name="Int. J. Syst. Evol. Microbiol.">
        <title>The Global Catalogue of Microorganisms (GCM) 10K type strain sequencing project: providing services to taxonomists for standard genome sequencing and annotation.</title>
        <authorList>
            <consortium name="The Broad Institute Genomics Platform"/>
            <consortium name="The Broad Institute Genome Sequencing Center for Infectious Disease"/>
            <person name="Wu L."/>
            <person name="Ma J."/>
        </authorList>
    </citation>
    <scope>NUCLEOTIDE SEQUENCE [LARGE SCALE GENOMIC DNA]</scope>
    <source>
        <strain evidence="8">CECT 8010</strain>
    </source>
</reference>
<dbReference type="Pfam" id="PF13188">
    <property type="entry name" value="PAS_8"/>
    <property type="match status" value="3"/>
</dbReference>
<dbReference type="InterPro" id="IPR035965">
    <property type="entry name" value="PAS-like_dom_sf"/>
</dbReference>
<dbReference type="PANTHER" id="PTHR24421">
    <property type="entry name" value="NITRATE/NITRITE SENSOR PROTEIN NARX-RELATED"/>
    <property type="match status" value="1"/>
</dbReference>
<keyword evidence="3" id="KW-0902">Two-component regulatory system</keyword>
<feature type="domain" description="PAS" evidence="5">
    <location>
        <begin position="657"/>
        <end position="699"/>
    </location>
</feature>
<dbReference type="PROSITE" id="PS50112">
    <property type="entry name" value="PAS"/>
    <property type="match status" value="4"/>
</dbReference>
<dbReference type="Gene3D" id="3.30.450.20">
    <property type="entry name" value="PAS domain"/>
    <property type="match status" value="5"/>
</dbReference>
<evidence type="ECO:0000256" key="2">
    <source>
        <dbReference type="ARBA" id="ARBA00022777"/>
    </source>
</evidence>
<evidence type="ECO:0000313" key="8">
    <source>
        <dbReference type="Proteomes" id="UP001595906"/>
    </source>
</evidence>
<keyword evidence="1" id="KW-0808">Transferase</keyword>
<proteinExistence type="predicted"/>
<evidence type="ECO:0000256" key="3">
    <source>
        <dbReference type="ARBA" id="ARBA00023012"/>
    </source>
</evidence>
<evidence type="ECO:0000259" key="5">
    <source>
        <dbReference type="PROSITE" id="PS50112"/>
    </source>
</evidence>
<dbReference type="PANTHER" id="PTHR24421:SF59">
    <property type="entry name" value="OXYGEN SENSOR HISTIDINE KINASE NREB"/>
    <property type="match status" value="1"/>
</dbReference>
<dbReference type="InterPro" id="IPR000014">
    <property type="entry name" value="PAS"/>
</dbReference>
<dbReference type="InterPro" id="IPR036890">
    <property type="entry name" value="HATPase_C_sf"/>
</dbReference>
<gene>
    <name evidence="7" type="ORF">ACFOW1_03170</name>
</gene>
<dbReference type="RefSeq" id="WP_379012262.1">
    <property type="nucleotide sequence ID" value="NZ_JBHSDC010000002.1"/>
</dbReference>
<feature type="domain" description="Histidine kinase" evidence="4">
    <location>
        <begin position="807"/>
        <end position="1000"/>
    </location>
</feature>
<dbReference type="InterPro" id="IPR000700">
    <property type="entry name" value="PAS-assoc_C"/>
</dbReference>
<dbReference type="PROSITE" id="PS50109">
    <property type="entry name" value="HIS_KIN"/>
    <property type="match status" value="1"/>
</dbReference>
<dbReference type="SMART" id="SM00387">
    <property type="entry name" value="HATPase_c"/>
    <property type="match status" value="1"/>
</dbReference>
<organism evidence="7 8">
    <name type="scientific">Parasediminibacterium paludis</name>
    <dbReference type="NCBI Taxonomy" id="908966"/>
    <lineage>
        <taxon>Bacteria</taxon>
        <taxon>Pseudomonadati</taxon>
        <taxon>Bacteroidota</taxon>
        <taxon>Chitinophagia</taxon>
        <taxon>Chitinophagales</taxon>
        <taxon>Chitinophagaceae</taxon>
        <taxon>Parasediminibacterium</taxon>
    </lineage>
</organism>
<feature type="domain" description="PAS" evidence="5">
    <location>
        <begin position="267"/>
        <end position="309"/>
    </location>
</feature>
<dbReference type="InterPro" id="IPR005467">
    <property type="entry name" value="His_kinase_dom"/>
</dbReference>
<sequence length="1000" mass="114899">MPPEIPIRKFDFISFSIDCNLKICDIAQETAAALGYASVSIINKSINAFINPNHQHLFLEAIELLNSSSTTIETTLELQLVLASKEMYWFSLELCKQYTSTTNHHFKISATNIQAFKLREANLILQIAEKNKALEALQSTYQINEAIVNNANAIIITVDVDNKISSISKFTEALIGFTIDEIKGKDALDVLLPKQLYPEYHQYVIDLRKKGPLPNPFEGLLRTKNGEERIISWMSNPLILNGENIGRVSIGKDITEVKTKEQALIDRENRFRRIAENIPLPVAICNKEGQTAFLNKQLFEVIGYTIDEIPTIFDAYKYVKYTNPGLVEKEQKEWEHLFTLFSKGQVVSFPVLERIVICKDGAQKHFEISFSLEDNMLYLIFNDVTTKVLYSRKLKQQKDFYETILNNIPSDIAVFDSNHRYLFVNPVAVKDKALRQWLIGKTDEDYCILKNKPLSISEDRRKLFNEVKENKALKNWEEKLIKPDGTVEYHLRKLYPVLNDEGGIELAIGYAVNITDLKQAQNSLIESEQRFKRIADNTPIPICNFDKDMNITYINKKFLDTVGYSFEDVAKADAWPHFIYYPDAASTEKGREEWLKAIENKWHNPKSKTPVLERTIICKNGEHKVFEISFTVNNKLVYAILNEVTERKKAQTLLFESEQRFKALAENMPIAIGSHHIDGEVVFLNKFFVETIGYTTEDIPTLKEWYLRTQPNADTREKLYSHWLETVAAYRRGELQHVPDIETSILCKNGIIKTFSFLFSIYKDVVYIMLVDITERKKAEKELLESHTQLRELASHLQKVREEERKYIAREIHDELGQLVTGLKMDISITKKKVEKITPELGEKLTTIMEVTDEIIHTVRRIASELRPSILDDIGLDAALEWQAKEFEKRTNITCVFVNNARDIVVSMDVKSNLFRIFQESLTNIIRHANATIVKASLVTQENSLIFTITDNGDGFKTENTGRTFGLLGMKERVIMINGIFEIESQSGRGTQIVIKIPLV</sequence>
<dbReference type="Pfam" id="PF00989">
    <property type="entry name" value="PAS"/>
    <property type="match status" value="1"/>
</dbReference>
<dbReference type="SMART" id="SM00091">
    <property type="entry name" value="PAS"/>
    <property type="match status" value="5"/>
</dbReference>
<dbReference type="Proteomes" id="UP001595906">
    <property type="component" value="Unassembled WGS sequence"/>
</dbReference>
<dbReference type="Pfam" id="PF07730">
    <property type="entry name" value="HisKA_3"/>
    <property type="match status" value="1"/>
</dbReference>
<dbReference type="InterPro" id="IPR003594">
    <property type="entry name" value="HATPase_dom"/>
</dbReference>
<dbReference type="Gene3D" id="3.30.565.10">
    <property type="entry name" value="Histidine kinase-like ATPase, C-terminal domain"/>
    <property type="match status" value="1"/>
</dbReference>
<feature type="domain" description="PAS" evidence="5">
    <location>
        <begin position="527"/>
        <end position="569"/>
    </location>
</feature>
<dbReference type="EMBL" id="JBHSDC010000002">
    <property type="protein sequence ID" value="MFC4230877.1"/>
    <property type="molecule type" value="Genomic_DNA"/>
</dbReference>
<evidence type="ECO:0000259" key="6">
    <source>
        <dbReference type="PROSITE" id="PS50113"/>
    </source>
</evidence>
<evidence type="ECO:0000313" key="7">
    <source>
        <dbReference type="EMBL" id="MFC4230877.1"/>
    </source>
</evidence>
<dbReference type="Pfam" id="PF02518">
    <property type="entry name" value="HATPase_c"/>
    <property type="match status" value="1"/>
</dbReference>
<dbReference type="SMART" id="SM00086">
    <property type="entry name" value="PAC"/>
    <property type="match status" value="3"/>
</dbReference>
<dbReference type="InterPro" id="IPR050482">
    <property type="entry name" value="Sensor_HK_TwoCompSys"/>
</dbReference>
<name>A0ABV8PSA5_9BACT</name>
<dbReference type="SUPFAM" id="SSF55874">
    <property type="entry name" value="ATPase domain of HSP90 chaperone/DNA topoisomerase II/histidine kinase"/>
    <property type="match status" value="1"/>
</dbReference>
<dbReference type="CDD" id="cd16917">
    <property type="entry name" value="HATPase_UhpB-NarQ-NarX-like"/>
    <property type="match status" value="1"/>
</dbReference>
<feature type="domain" description="PAS" evidence="5">
    <location>
        <begin position="140"/>
        <end position="194"/>
    </location>
</feature>
<accession>A0ABV8PSA5</accession>
<dbReference type="InterPro" id="IPR013656">
    <property type="entry name" value="PAS_4"/>
</dbReference>
<feature type="domain" description="PAC" evidence="6">
    <location>
        <begin position="474"/>
        <end position="526"/>
    </location>
</feature>
<dbReference type="SUPFAM" id="SSF55785">
    <property type="entry name" value="PYP-like sensor domain (PAS domain)"/>
    <property type="match status" value="5"/>
</dbReference>
<protein>
    <submittedName>
        <fullName evidence="7">PAS domain S-box protein</fullName>
    </submittedName>
</protein>
<dbReference type="Pfam" id="PF08448">
    <property type="entry name" value="PAS_4"/>
    <property type="match status" value="1"/>
</dbReference>